<dbReference type="Proteomes" id="UP000429607">
    <property type="component" value="Unassembled WGS sequence"/>
</dbReference>
<feature type="region of interest" description="Disordered" evidence="1">
    <location>
        <begin position="170"/>
        <end position="198"/>
    </location>
</feature>
<dbReference type="EMBL" id="QXFT01001386">
    <property type="protein sequence ID" value="KAE9320045.1"/>
    <property type="molecule type" value="Genomic_DNA"/>
</dbReference>
<evidence type="ECO:0000313" key="4">
    <source>
        <dbReference type="Proteomes" id="UP000429607"/>
    </source>
</evidence>
<dbReference type="GO" id="GO:0005762">
    <property type="term" value="C:mitochondrial large ribosomal subunit"/>
    <property type="evidence" value="ECO:0007669"/>
    <property type="project" value="TreeGrafter"/>
</dbReference>
<evidence type="ECO:0000256" key="1">
    <source>
        <dbReference type="SAM" id="MobiDB-lite"/>
    </source>
</evidence>
<protein>
    <submittedName>
        <fullName evidence="2">Uncharacterized protein</fullName>
    </submittedName>
</protein>
<dbReference type="PANTHER" id="PTHR11229:SF8">
    <property type="entry name" value="LARGE RIBOSOMAL SUBUNIT PROTEIN UL3M"/>
    <property type="match status" value="1"/>
</dbReference>
<dbReference type="AlphaFoldDB" id="A0A6A3KSC8"/>
<dbReference type="Gene3D" id="3.30.160.810">
    <property type="match status" value="1"/>
</dbReference>
<evidence type="ECO:0000313" key="2">
    <source>
        <dbReference type="EMBL" id="KAE9008125.1"/>
    </source>
</evidence>
<reference evidence="2 4" key="1">
    <citation type="submission" date="2018-09" db="EMBL/GenBank/DDBJ databases">
        <title>Genomic investigation of the strawberry pathogen Phytophthora fragariae indicates pathogenicity is determined by transcriptional variation in three key races.</title>
        <authorList>
            <person name="Adams T.M."/>
            <person name="Armitage A.D."/>
            <person name="Sobczyk M.K."/>
            <person name="Bates H.J."/>
            <person name="Dunwell J.M."/>
            <person name="Nellist C.F."/>
            <person name="Harrison R.J."/>
        </authorList>
    </citation>
    <scope>NUCLEOTIDE SEQUENCE [LARGE SCALE GENOMIC DNA]</scope>
    <source>
        <strain evidence="2 4">SCRP249</strain>
        <strain evidence="3 5">SCRP333</strain>
    </source>
</reference>
<dbReference type="InterPro" id="IPR009000">
    <property type="entry name" value="Transl_B-barrel_sf"/>
</dbReference>
<dbReference type="Proteomes" id="UP000434957">
    <property type="component" value="Unassembled WGS sequence"/>
</dbReference>
<dbReference type="EMBL" id="QXFV01001347">
    <property type="protein sequence ID" value="KAE9008125.1"/>
    <property type="molecule type" value="Genomic_DNA"/>
</dbReference>
<dbReference type="SUPFAM" id="SSF50447">
    <property type="entry name" value="Translation proteins"/>
    <property type="match status" value="1"/>
</dbReference>
<feature type="compositionally biased region" description="Low complexity" evidence="1">
    <location>
        <begin position="180"/>
        <end position="198"/>
    </location>
</feature>
<dbReference type="PANTHER" id="PTHR11229">
    <property type="entry name" value="50S RIBOSOMAL PROTEIN L3"/>
    <property type="match status" value="1"/>
</dbReference>
<organism evidence="2 4">
    <name type="scientific">Phytophthora rubi</name>
    <dbReference type="NCBI Taxonomy" id="129364"/>
    <lineage>
        <taxon>Eukaryota</taxon>
        <taxon>Sar</taxon>
        <taxon>Stramenopiles</taxon>
        <taxon>Oomycota</taxon>
        <taxon>Peronosporomycetes</taxon>
        <taxon>Peronosporales</taxon>
        <taxon>Peronosporaceae</taxon>
        <taxon>Phytophthora</taxon>
    </lineage>
</organism>
<accession>A0A6A3KSC8</accession>
<dbReference type="GO" id="GO:0003735">
    <property type="term" value="F:structural constituent of ribosome"/>
    <property type="evidence" value="ECO:0007669"/>
    <property type="project" value="InterPro"/>
</dbReference>
<sequence length="234" mass="25567">MLECFRNAIDEGFGIILTNPNNNAISMRDGKQRLLIPARPVRRSAWTRSGARTSPGRPPGGSTLSDTRAVAWSSSTCCSPVPVWCHFGYRRNCTVLQVEECQVTQVKMADCHGFNALQLGVGLRKAKNVTKPVLGHRAKRQLAGQFVAVGGTSKGKKGFQCVMTMAAPRARRRTWPRPTPSRTRTRAASSPTTSARTAVYAQLSDSTSTQVDIKGISWKGMEDSKELTPSWCLS</sequence>
<name>A0A6A3KSC8_9STRA</name>
<dbReference type="GO" id="GO:0006412">
    <property type="term" value="P:translation"/>
    <property type="evidence" value="ECO:0007669"/>
    <property type="project" value="InterPro"/>
</dbReference>
<proteinExistence type="predicted"/>
<feature type="region of interest" description="Disordered" evidence="1">
    <location>
        <begin position="45"/>
        <end position="65"/>
    </location>
</feature>
<dbReference type="InterPro" id="IPR019927">
    <property type="entry name" value="Ribosomal_uL3_bac/org-type"/>
</dbReference>
<gene>
    <name evidence="2" type="ORF">PR001_g16787</name>
    <name evidence="3" type="ORF">PR003_g17820</name>
</gene>
<evidence type="ECO:0000313" key="3">
    <source>
        <dbReference type="EMBL" id="KAE9320045.1"/>
    </source>
</evidence>
<comment type="caution">
    <text evidence="2">The sequence shown here is derived from an EMBL/GenBank/DDBJ whole genome shotgun (WGS) entry which is preliminary data.</text>
</comment>
<keyword evidence="5" id="KW-1185">Reference proteome</keyword>
<evidence type="ECO:0000313" key="5">
    <source>
        <dbReference type="Proteomes" id="UP000434957"/>
    </source>
</evidence>